<dbReference type="OrthoDB" id="6709247at2"/>
<proteinExistence type="predicted"/>
<sequence length="249" mass="29110">MPRIFVILTAATVLVFGGLFYQYKQQQQEAAQLQVYKSVLLDKTQQIFEQAKDSTQPIRVDVNDARLKGDYQIMASFVLQQMILSAESRNAYIRELKALDWEHFLDIDRLAADKKKNYAQTEAMLQGVHAVVDMYGQKMQDLEQNGLAQAKNLPISAQYRNQLAQSLRESRKDEDTYALFELEKQSLAKADAIFAVLKNNKWEKRNRLFMFYEDKPLKEFNALYKEIVELNRQMRRVSLQNRAELNQKL</sequence>
<protein>
    <submittedName>
        <fullName evidence="1">Uncharacterized protein</fullName>
    </submittedName>
</protein>
<comment type="caution">
    <text evidence="1">The sequence shown here is derived from an EMBL/GenBank/DDBJ whole genome shotgun (WGS) entry which is preliminary data.</text>
</comment>
<reference evidence="1 2" key="1">
    <citation type="submission" date="2018-09" db="EMBL/GenBank/DDBJ databases">
        <title>The draft genome of Acinetobacter spp. strains.</title>
        <authorList>
            <person name="Qin J."/>
            <person name="Feng Y."/>
            <person name="Zong Z."/>
        </authorList>
    </citation>
    <scope>NUCLEOTIDE SEQUENCE [LARGE SCALE GENOMIC DNA]</scope>
    <source>
        <strain evidence="1 2">WCHAc060012</strain>
    </source>
</reference>
<organism evidence="1 2">
    <name type="scientific">Acinetobacter tianfuensis</name>
    <dbReference type="NCBI Taxonomy" id="2419603"/>
    <lineage>
        <taxon>Bacteria</taxon>
        <taxon>Pseudomonadati</taxon>
        <taxon>Pseudomonadota</taxon>
        <taxon>Gammaproteobacteria</taxon>
        <taxon>Moraxellales</taxon>
        <taxon>Moraxellaceae</taxon>
        <taxon>Acinetobacter</taxon>
    </lineage>
</organism>
<evidence type="ECO:0000313" key="2">
    <source>
        <dbReference type="Proteomes" id="UP000282388"/>
    </source>
</evidence>
<gene>
    <name evidence="1" type="ORF">D7V32_13415</name>
</gene>
<dbReference type="RefSeq" id="WP_120403353.1">
    <property type="nucleotide sequence ID" value="NZ_RAXV01000032.1"/>
</dbReference>
<name>A0A3A8E5E0_9GAMM</name>
<keyword evidence="2" id="KW-1185">Reference proteome</keyword>
<evidence type="ECO:0000313" key="1">
    <source>
        <dbReference type="EMBL" id="RKG29845.1"/>
    </source>
</evidence>
<dbReference type="Proteomes" id="UP000282388">
    <property type="component" value="Unassembled WGS sequence"/>
</dbReference>
<dbReference type="AlphaFoldDB" id="A0A3A8E5E0"/>
<accession>A0A3A8E5E0</accession>
<dbReference type="EMBL" id="RAXV01000032">
    <property type="protein sequence ID" value="RKG29845.1"/>
    <property type="molecule type" value="Genomic_DNA"/>
</dbReference>